<protein>
    <submittedName>
        <fullName evidence="2">Uncharacterized protein</fullName>
    </submittedName>
</protein>
<accession>A0A6G7YPF1</accession>
<keyword evidence="1" id="KW-1133">Transmembrane helix</keyword>
<reference evidence="2 3" key="1">
    <citation type="submission" date="2020-03" db="EMBL/GenBank/DDBJ databases">
        <title>Sphingomonas sp. nov., isolated from fish.</title>
        <authorList>
            <person name="Hyun D.-W."/>
            <person name="Bae J.-W."/>
        </authorList>
    </citation>
    <scope>NUCLEOTIDE SEQUENCE [LARGE SCALE GENOMIC DNA]</scope>
    <source>
        <strain evidence="2 3">HDW15B</strain>
    </source>
</reference>
<evidence type="ECO:0000256" key="1">
    <source>
        <dbReference type="SAM" id="Phobius"/>
    </source>
</evidence>
<feature type="transmembrane region" description="Helical" evidence="1">
    <location>
        <begin position="129"/>
        <end position="148"/>
    </location>
</feature>
<feature type="transmembrane region" description="Helical" evidence="1">
    <location>
        <begin position="77"/>
        <end position="98"/>
    </location>
</feature>
<feature type="transmembrane region" description="Helical" evidence="1">
    <location>
        <begin position="12"/>
        <end position="35"/>
    </location>
</feature>
<proteinExistence type="predicted"/>
<keyword evidence="1" id="KW-0472">Membrane</keyword>
<gene>
    <name evidence="2" type="ORF">G7077_06565</name>
</gene>
<feature type="transmembrane region" description="Helical" evidence="1">
    <location>
        <begin position="47"/>
        <end position="65"/>
    </location>
</feature>
<feature type="transmembrane region" description="Helical" evidence="1">
    <location>
        <begin position="104"/>
        <end position="122"/>
    </location>
</feature>
<sequence>MTMANGEMNIRWVRWAGWSGAAGLIAAPLVAMKVAPQSGVDWSAGDFLFAAALLGVIGLMLELAVRRAHDWAYPFGALIGIGTGALMILSNLAVGYIGDGSAPINLVLLAIPVVALVASICVGGKAGRLAVIMALAALAHAIAGAIGYRQDTRTGLITLVFVALWSSAAALFRKSGR</sequence>
<keyword evidence="3" id="KW-1185">Reference proteome</keyword>
<dbReference type="Proteomes" id="UP000503222">
    <property type="component" value="Chromosome"/>
</dbReference>
<dbReference type="AlphaFoldDB" id="A0A6G7YPF1"/>
<keyword evidence="1" id="KW-0812">Transmembrane</keyword>
<dbReference type="KEGG" id="spii:G7077_06565"/>
<evidence type="ECO:0000313" key="3">
    <source>
        <dbReference type="Proteomes" id="UP000503222"/>
    </source>
</evidence>
<organism evidence="2 3">
    <name type="scientific">Sphingomonas piscis</name>
    <dbReference type="NCBI Taxonomy" id="2714943"/>
    <lineage>
        <taxon>Bacteria</taxon>
        <taxon>Pseudomonadati</taxon>
        <taxon>Pseudomonadota</taxon>
        <taxon>Alphaproteobacteria</taxon>
        <taxon>Sphingomonadales</taxon>
        <taxon>Sphingomonadaceae</taxon>
        <taxon>Sphingomonas</taxon>
    </lineage>
</organism>
<feature type="transmembrane region" description="Helical" evidence="1">
    <location>
        <begin position="154"/>
        <end position="172"/>
    </location>
</feature>
<dbReference type="EMBL" id="CP049869">
    <property type="protein sequence ID" value="QIK78606.1"/>
    <property type="molecule type" value="Genomic_DNA"/>
</dbReference>
<evidence type="ECO:0000313" key="2">
    <source>
        <dbReference type="EMBL" id="QIK78606.1"/>
    </source>
</evidence>
<dbReference type="RefSeq" id="WP_166410999.1">
    <property type="nucleotide sequence ID" value="NZ_CP049869.1"/>
</dbReference>
<name>A0A6G7YPF1_9SPHN</name>